<dbReference type="EMBL" id="QWZQ01000013">
    <property type="protein sequence ID" value="RRK10870.1"/>
    <property type="molecule type" value="Genomic_DNA"/>
</dbReference>
<sequence>MIIGCFSSSTPITALSPHRFARARAFLAAHHVQLVCGALTGRRDGYRAGTIQARAAEINALIHDDRLDVLMATIGGNNTNAVLPYLDYEYLNRHPKTVVGYSDVTALLLAVQTQAPACRVIYGPALVASLGEWSPLVEPTWENFLTIVSAASHATVTVSAPEKWTDEACNWEQFEHPKKLRPNAWHYTQQPVLSGRLMGGNLNTMYGLFKSQYYPELQAGDLLFIEDAEKDAATLEKNFVMLQLAGVFQRVAGVILGKHALFDDAGTHRRPVDILLEVLNGQPLPIIYDYDSCHTVPMISTPLGSHVQIDAEQRTITFQDF</sequence>
<feature type="domain" description="LD-carboxypeptidase N-terminal" evidence="4">
    <location>
        <begin position="3"/>
        <end position="117"/>
    </location>
</feature>
<protein>
    <submittedName>
        <fullName evidence="6">LD-carboxypeptidase</fullName>
    </submittedName>
</protein>
<organism evidence="6 7">
    <name type="scientific">Lactiplantibacillus garii</name>
    <dbReference type="NCBI Taxonomy" id="2306423"/>
    <lineage>
        <taxon>Bacteria</taxon>
        <taxon>Bacillati</taxon>
        <taxon>Bacillota</taxon>
        <taxon>Bacilli</taxon>
        <taxon>Lactobacillales</taxon>
        <taxon>Lactobacillaceae</taxon>
        <taxon>Lactiplantibacillus</taxon>
    </lineage>
</organism>
<dbReference type="PIRSF" id="PIRSF028757">
    <property type="entry name" value="LD-carboxypeptidase"/>
    <property type="match status" value="1"/>
</dbReference>
<dbReference type="PANTHER" id="PTHR30237">
    <property type="entry name" value="MURAMOYLTETRAPEPTIDE CARBOXYPEPTIDASE"/>
    <property type="match status" value="1"/>
</dbReference>
<dbReference type="Gene3D" id="3.40.50.10740">
    <property type="entry name" value="Class I glutamine amidotransferase-like"/>
    <property type="match status" value="1"/>
</dbReference>
<gene>
    <name evidence="6" type="ORF">D1831_05420</name>
</gene>
<keyword evidence="7" id="KW-1185">Reference proteome</keyword>
<evidence type="ECO:0000259" key="4">
    <source>
        <dbReference type="Pfam" id="PF02016"/>
    </source>
</evidence>
<dbReference type="Pfam" id="PF02016">
    <property type="entry name" value="Peptidase_S66"/>
    <property type="match status" value="1"/>
</dbReference>
<feature type="active site" description="Nucleophile" evidence="3">
    <location>
        <position position="102"/>
    </location>
</feature>
<dbReference type="OrthoDB" id="9807329at2"/>
<dbReference type="InterPro" id="IPR003507">
    <property type="entry name" value="S66_fam"/>
</dbReference>
<dbReference type="Gene3D" id="3.50.30.60">
    <property type="entry name" value="LD-carboxypeptidase A C-terminal domain-like"/>
    <property type="match status" value="1"/>
</dbReference>
<feature type="domain" description="LD-carboxypeptidase C-terminal" evidence="5">
    <location>
        <begin position="194"/>
        <end position="309"/>
    </location>
</feature>
<evidence type="ECO:0000256" key="3">
    <source>
        <dbReference type="PIRSR" id="PIRSR028757-1"/>
    </source>
</evidence>
<accession>A0A3R8KFE3</accession>
<dbReference type="RefSeq" id="WP_125071910.1">
    <property type="nucleotide sequence ID" value="NZ_QWZQ01000013.1"/>
</dbReference>
<evidence type="ECO:0000256" key="2">
    <source>
        <dbReference type="ARBA" id="ARBA00022801"/>
    </source>
</evidence>
<comment type="similarity">
    <text evidence="1">Belongs to the peptidase S66 family.</text>
</comment>
<dbReference type="InterPro" id="IPR029062">
    <property type="entry name" value="Class_I_gatase-like"/>
</dbReference>
<dbReference type="GO" id="GO:0004180">
    <property type="term" value="F:carboxypeptidase activity"/>
    <property type="evidence" value="ECO:0007669"/>
    <property type="project" value="UniProtKB-KW"/>
</dbReference>
<feature type="active site" description="Charge relay system" evidence="3">
    <location>
        <position position="294"/>
    </location>
</feature>
<dbReference type="AlphaFoldDB" id="A0A3R8KFE3"/>
<dbReference type="PANTHER" id="PTHR30237:SF5">
    <property type="entry name" value="CARBOXYPEPTIDASE VC_A0337-RELATED"/>
    <property type="match status" value="1"/>
</dbReference>
<dbReference type="InterPro" id="IPR027461">
    <property type="entry name" value="Carboxypeptidase_A_C_sf"/>
</dbReference>
<dbReference type="InterPro" id="IPR040921">
    <property type="entry name" value="Peptidase_S66C"/>
</dbReference>
<evidence type="ECO:0000256" key="1">
    <source>
        <dbReference type="ARBA" id="ARBA00010233"/>
    </source>
</evidence>
<comment type="caution">
    <text evidence="6">The sequence shown here is derived from an EMBL/GenBank/DDBJ whole genome shotgun (WGS) entry which is preliminary data.</text>
</comment>
<dbReference type="InterPro" id="IPR040449">
    <property type="entry name" value="Peptidase_S66_N"/>
</dbReference>
<proteinExistence type="inferred from homology"/>
<evidence type="ECO:0000259" key="5">
    <source>
        <dbReference type="Pfam" id="PF17676"/>
    </source>
</evidence>
<dbReference type="CDD" id="cd07062">
    <property type="entry name" value="Peptidase_S66_mccF_like"/>
    <property type="match status" value="1"/>
</dbReference>
<keyword evidence="6" id="KW-0645">Protease</keyword>
<name>A0A3R8KFE3_9LACO</name>
<dbReference type="Pfam" id="PF17676">
    <property type="entry name" value="Peptidase_S66C"/>
    <property type="match status" value="1"/>
</dbReference>
<evidence type="ECO:0000313" key="7">
    <source>
        <dbReference type="Proteomes" id="UP000283633"/>
    </source>
</evidence>
<evidence type="ECO:0000313" key="6">
    <source>
        <dbReference type="EMBL" id="RRK10870.1"/>
    </source>
</evidence>
<dbReference type="Proteomes" id="UP000283633">
    <property type="component" value="Unassembled WGS sequence"/>
</dbReference>
<dbReference type="InterPro" id="IPR027478">
    <property type="entry name" value="LdcA_N"/>
</dbReference>
<feature type="active site" description="Charge relay system" evidence="3">
    <location>
        <position position="226"/>
    </location>
</feature>
<dbReference type="SUPFAM" id="SSF52317">
    <property type="entry name" value="Class I glutamine amidotransferase-like"/>
    <property type="match status" value="1"/>
</dbReference>
<keyword evidence="2" id="KW-0378">Hydrolase</keyword>
<dbReference type="SUPFAM" id="SSF141986">
    <property type="entry name" value="LD-carboxypeptidase A C-terminal domain-like"/>
    <property type="match status" value="1"/>
</dbReference>
<reference evidence="6 7" key="1">
    <citation type="submission" date="2018-08" db="EMBL/GenBank/DDBJ databases">
        <title>Genome Lactobacillus garii FI11369.</title>
        <authorList>
            <person name="Diaz M."/>
            <person name="Narbad A."/>
        </authorList>
    </citation>
    <scope>NUCLEOTIDE SEQUENCE [LARGE SCALE GENOMIC DNA]</scope>
    <source>
        <strain evidence="6 7">FI11369</strain>
    </source>
</reference>
<keyword evidence="6" id="KW-0121">Carboxypeptidase</keyword>